<evidence type="ECO:0000256" key="6">
    <source>
        <dbReference type="ARBA" id="ARBA00022807"/>
    </source>
</evidence>
<evidence type="ECO:0000256" key="3">
    <source>
        <dbReference type="ARBA" id="ARBA00022670"/>
    </source>
</evidence>
<feature type="domain" description="DUF3638" evidence="7">
    <location>
        <begin position="1"/>
        <end position="169"/>
    </location>
</feature>
<dbReference type="InterPro" id="IPR022099">
    <property type="entry name" value="DUF3638"/>
</dbReference>
<dbReference type="InParanoid" id="A0A067MA82"/>
<evidence type="ECO:0000313" key="9">
    <source>
        <dbReference type="Proteomes" id="UP000027195"/>
    </source>
</evidence>
<comment type="catalytic activity">
    <reaction evidence="1">
        <text>Thiol-dependent hydrolysis of ester, thioester, amide, peptide and isopeptide bonds formed by the C-terminal Gly of ubiquitin (a 76-residue protein attached to proteins as an intracellular targeting signal).</text>
        <dbReference type="EC" id="3.4.19.12"/>
    </reaction>
</comment>
<proteinExistence type="predicted"/>
<protein>
    <recommendedName>
        <fullName evidence="2">ubiquitinyl hydrolase 1</fullName>
        <ecNumber evidence="2">3.4.19.12</ecNumber>
    </recommendedName>
</protein>
<accession>A0A067MA82</accession>
<dbReference type="InterPro" id="IPR051346">
    <property type="entry name" value="OTU_Deubiquitinase"/>
</dbReference>
<dbReference type="STRING" id="930990.A0A067MA82"/>
<feature type="non-terminal residue" evidence="8">
    <location>
        <position position="1"/>
    </location>
</feature>
<keyword evidence="6" id="KW-0788">Thiol protease</keyword>
<evidence type="ECO:0000259" key="7">
    <source>
        <dbReference type="Pfam" id="PF12340"/>
    </source>
</evidence>
<gene>
    <name evidence="8" type="ORF">BOTBODRAFT_95484</name>
</gene>
<reference evidence="9" key="1">
    <citation type="journal article" date="2014" name="Proc. Natl. Acad. Sci. U.S.A.">
        <title>Extensive sampling of basidiomycete genomes demonstrates inadequacy of the white-rot/brown-rot paradigm for wood decay fungi.</title>
        <authorList>
            <person name="Riley R."/>
            <person name="Salamov A.A."/>
            <person name="Brown D.W."/>
            <person name="Nagy L.G."/>
            <person name="Floudas D."/>
            <person name="Held B.W."/>
            <person name="Levasseur A."/>
            <person name="Lombard V."/>
            <person name="Morin E."/>
            <person name="Otillar R."/>
            <person name="Lindquist E.A."/>
            <person name="Sun H."/>
            <person name="LaButti K.M."/>
            <person name="Schmutz J."/>
            <person name="Jabbour D."/>
            <person name="Luo H."/>
            <person name="Baker S.E."/>
            <person name="Pisabarro A.G."/>
            <person name="Walton J.D."/>
            <person name="Blanchette R.A."/>
            <person name="Henrissat B."/>
            <person name="Martin F."/>
            <person name="Cullen D."/>
            <person name="Hibbett D.S."/>
            <person name="Grigoriev I.V."/>
        </authorList>
    </citation>
    <scope>NUCLEOTIDE SEQUENCE [LARGE SCALE GENOMIC DNA]</scope>
    <source>
        <strain evidence="9">FD-172 SS1</strain>
    </source>
</reference>
<dbReference type="PANTHER" id="PTHR13367">
    <property type="entry name" value="UBIQUITIN THIOESTERASE"/>
    <property type="match status" value="1"/>
</dbReference>
<dbReference type="Proteomes" id="UP000027195">
    <property type="component" value="Unassembled WGS sequence"/>
</dbReference>
<evidence type="ECO:0000256" key="2">
    <source>
        <dbReference type="ARBA" id="ARBA00012759"/>
    </source>
</evidence>
<dbReference type="HOGENOM" id="CLU_1582321_0_0_1"/>
<dbReference type="EC" id="3.4.19.12" evidence="2"/>
<evidence type="ECO:0000256" key="1">
    <source>
        <dbReference type="ARBA" id="ARBA00000707"/>
    </source>
</evidence>
<dbReference type="AlphaFoldDB" id="A0A067MA82"/>
<keyword evidence="9" id="KW-1185">Reference proteome</keyword>
<keyword evidence="4" id="KW-0833">Ubl conjugation pathway</keyword>
<name>A0A067MA82_BOTB1</name>
<dbReference type="SUPFAM" id="SSF52540">
    <property type="entry name" value="P-loop containing nucleoside triphosphate hydrolases"/>
    <property type="match status" value="1"/>
</dbReference>
<dbReference type="OrthoDB" id="2668053at2759"/>
<keyword evidence="3" id="KW-0645">Protease</keyword>
<feature type="non-terminal residue" evidence="8">
    <location>
        <position position="169"/>
    </location>
</feature>
<organism evidence="8 9">
    <name type="scientific">Botryobasidium botryosum (strain FD-172 SS1)</name>
    <dbReference type="NCBI Taxonomy" id="930990"/>
    <lineage>
        <taxon>Eukaryota</taxon>
        <taxon>Fungi</taxon>
        <taxon>Dikarya</taxon>
        <taxon>Basidiomycota</taxon>
        <taxon>Agaricomycotina</taxon>
        <taxon>Agaricomycetes</taxon>
        <taxon>Cantharellales</taxon>
        <taxon>Botryobasidiaceae</taxon>
        <taxon>Botryobasidium</taxon>
    </lineage>
</organism>
<evidence type="ECO:0000256" key="4">
    <source>
        <dbReference type="ARBA" id="ARBA00022786"/>
    </source>
</evidence>
<dbReference type="Pfam" id="PF12340">
    <property type="entry name" value="DUF3638"/>
    <property type="match status" value="1"/>
</dbReference>
<keyword evidence="5" id="KW-0378">Hydrolase</keyword>
<dbReference type="EMBL" id="KL198048">
    <property type="protein sequence ID" value="KDQ12673.1"/>
    <property type="molecule type" value="Genomic_DNA"/>
</dbReference>
<sequence>LESNFMIRPIQSRVAYEMINSSHNIFLQLNMGEGKSSVITPLVATTLADGERLVRVVVLKPLGRQMCQLLIERLGGLANRRVFYLPFSRDVKLNKTAAVQTVQRLYTLCMEKRGVLVTHPEHLLSFKLATIDSLLPDPPPETTVALVATQKWLDDHARDILDESDEILH</sequence>
<evidence type="ECO:0000313" key="8">
    <source>
        <dbReference type="EMBL" id="KDQ12673.1"/>
    </source>
</evidence>
<dbReference type="GO" id="GO:0006508">
    <property type="term" value="P:proteolysis"/>
    <property type="evidence" value="ECO:0007669"/>
    <property type="project" value="UniProtKB-KW"/>
</dbReference>
<evidence type="ECO:0000256" key="5">
    <source>
        <dbReference type="ARBA" id="ARBA00022801"/>
    </source>
</evidence>
<dbReference type="Gene3D" id="3.40.50.300">
    <property type="entry name" value="P-loop containing nucleotide triphosphate hydrolases"/>
    <property type="match status" value="1"/>
</dbReference>
<dbReference type="InterPro" id="IPR027417">
    <property type="entry name" value="P-loop_NTPase"/>
</dbReference>
<dbReference type="PANTHER" id="PTHR13367:SF33">
    <property type="entry name" value="P-LOOP CONTAINING NUCLEOSIDE TRIPHOSPHATE HYDROLASE PROTEIN"/>
    <property type="match status" value="1"/>
</dbReference>
<dbReference type="GO" id="GO:0004843">
    <property type="term" value="F:cysteine-type deubiquitinase activity"/>
    <property type="evidence" value="ECO:0007669"/>
    <property type="project" value="UniProtKB-EC"/>
</dbReference>